<name>A0ABT2PU23_9MOLU</name>
<dbReference type="InterPro" id="IPR031899">
    <property type="entry name" value="Dit_N"/>
</dbReference>
<gene>
    <name evidence="2" type="ORF">N7603_02085</name>
</gene>
<protein>
    <recommendedName>
        <fullName evidence="1">Distal tail protein N-terminal domain-containing protein</fullName>
    </recommendedName>
</protein>
<sequence length="266" mass="30767">MRELYFKNEIGIDFKLNKNVIISSIEGLGIIKENTYFQYGSKSEMFTTQSPISQVTLDLIFFEGYQGYLSFVEYIKKSKVLYLYYRAVDEKYCYVEIVELTKGQLEFGVLKSILRLDKLSSWLKKREIEIDVNESSGAKVYPYSYIHTYDASSNGKIRYFNYGHNPAEMIIKIVGHVSNPVMTIKQYGVILQTMRLLLSSDGIFEISSVSNDAYIKRNGVNIYDQQDFTCTNFLKLPIGESEIYFESGVTSETKCYLTIFEEYEAN</sequence>
<evidence type="ECO:0000259" key="1">
    <source>
        <dbReference type="Pfam" id="PF16774"/>
    </source>
</evidence>
<evidence type="ECO:0000313" key="2">
    <source>
        <dbReference type="EMBL" id="MCU0104444.1"/>
    </source>
</evidence>
<comment type="caution">
    <text evidence="2">The sequence shown here is derived from an EMBL/GenBank/DDBJ whole genome shotgun (WGS) entry which is preliminary data.</text>
</comment>
<dbReference type="EMBL" id="JAOEGN010000003">
    <property type="protein sequence ID" value="MCU0104444.1"/>
    <property type="molecule type" value="Genomic_DNA"/>
</dbReference>
<evidence type="ECO:0000313" key="3">
    <source>
        <dbReference type="Proteomes" id="UP001209076"/>
    </source>
</evidence>
<keyword evidence="3" id="KW-1185">Reference proteome</keyword>
<proteinExistence type="predicted"/>
<accession>A0ABT2PU23</accession>
<dbReference type="Proteomes" id="UP001209076">
    <property type="component" value="Unassembled WGS sequence"/>
</dbReference>
<feature type="domain" description="Distal tail protein N-terminal" evidence="1">
    <location>
        <begin position="1"/>
        <end position="113"/>
    </location>
</feature>
<organism evidence="2 3">
    <name type="scientific">Paracholeplasma vituli</name>
    <dbReference type="NCBI Taxonomy" id="69473"/>
    <lineage>
        <taxon>Bacteria</taxon>
        <taxon>Bacillati</taxon>
        <taxon>Mycoplasmatota</taxon>
        <taxon>Mollicutes</taxon>
        <taxon>Acholeplasmatales</taxon>
        <taxon>Acholeplasmataceae</taxon>
        <taxon>Paracholeplasma</taxon>
    </lineage>
</organism>
<reference evidence="3" key="1">
    <citation type="submission" date="2023-07" db="EMBL/GenBank/DDBJ databases">
        <title>Novel Mycoplasma species identified in domestic and wild animals.</title>
        <authorList>
            <person name="Volokhov D.V."/>
            <person name="Furtak V.A."/>
            <person name="Zagorodnyaya T.A."/>
        </authorList>
    </citation>
    <scope>NUCLEOTIDE SEQUENCE [LARGE SCALE GENOMIC DNA]</scope>
    <source>
        <strain evidence="3">92-19</strain>
    </source>
</reference>
<dbReference type="Pfam" id="PF16774">
    <property type="entry name" value="Dit_N"/>
    <property type="match status" value="1"/>
</dbReference>
<dbReference type="RefSeq" id="WP_262095679.1">
    <property type="nucleotide sequence ID" value="NZ_JAOEGN010000003.1"/>
</dbReference>